<dbReference type="Proteomes" id="UP001595901">
    <property type="component" value="Unassembled WGS sequence"/>
</dbReference>
<dbReference type="InterPro" id="IPR036291">
    <property type="entry name" value="NAD(P)-bd_dom_sf"/>
</dbReference>
<organism evidence="4 5">
    <name type="scientific">Streptococcus dentapri</name>
    <dbReference type="NCBI Taxonomy" id="573564"/>
    <lineage>
        <taxon>Bacteria</taxon>
        <taxon>Bacillati</taxon>
        <taxon>Bacillota</taxon>
        <taxon>Bacilli</taxon>
        <taxon>Lactobacillales</taxon>
        <taxon>Streptococcaceae</taxon>
        <taxon>Streptococcus</taxon>
    </lineage>
</organism>
<name>A0ABV8D0J4_9STRE</name>
<feature type="domain" description="Enoyl reductase (ER)" evidence="3">
    <location>
        <begin position="10"/>
        <end position="314"/>
    </location>
</feature>
<protein>
    <submittedName>
        <fullName evidence="4">Zinc-binding alcohol dehydrogenase family protein</fullName>
    </submittedName>
</protein>
<dbReference type="CDD" id="cd08243">
    <property type="entry name" value="quinone_oxidoreductase_like_1"/>
    <property type="match status" value="1"/>
</dbReference>
<dbReference type="InterPro" id="IPR013154">
    <property type="entry name" value="ADH-like_N"/>
</dbReference>
<evidence type="ECO:0000313" key="4">
    <source>
        <dbReference type="EMBL" id="MFC3931915.1"/>
    </source>
</evidence>
<dbReference type="InterPro" id="IPR011032">
    <property type="entry name" value="GroES-like_sf"/>
</dbReference>
<accession>A0ABV8D0J4</accession>
<dbReference type="EMBL" id="JBHSAC010000035">
    <property type="protein sequence ID" value="MFC3931915.1"/>
    <property type="molecule type" value="Genomic_DNA"/>
</dbReference>
<dbReference type="SUPFAM" id="SSF51735">
    <property type="entry name" value="NAD(P)-binding Rossmann-fold domains"/>
    <property type="match status" value="1"/>
</dbReference>
<reference evidence="5" key="1">
    <citation type="journal article" date="2019" name="Int. J. Syst. Evol. Microbiol.">
        <title>The Global Catalogue of Microorganisms (GCM) 10K type strain sequencing project: providing services to taxonomists for standard genome sequencing and annotation.</title>
        <authorList>
            <consortium name="The Broad Institute Genomics Platform"/>
            <consortium name="The Broad Institute Genome Sequencing Center for Infectious Disease"/>
            <person name="Wu L."/>
            <person name="Ma J."/>
        </authorList>
    </citation>
    <scope>NUCLEOTIDE SEQUENCE [LARGE SCALE GENOMIC DNA]</scope>
    <source>
        <strain evidence="5">CCUG 58728</strain>
    </source>
</reference>
<keyword evidence="5" id="KW-1185">Reference proteome</keyword>
<dbReference type="RefSeq" id="WP_380430721.1">
    <property type="nucleotide sequence ID" value="NZ_JBHSAC010000035.1"/>
</dbReference>
<dbReference type="PANTHER" id="PTHR48106">
    <property type="entry name" value="QUINONE OXIDOREDUCTASE PIG3-RELATED"/>
    <property type="match status" value="1"/>
</dbReference>
<dbReference type="SMART" id="SM00829">
    <property type="entry name" value="PKS_ER"/>
    <property type="match status" value="1"/>
</dbReference>
<comment type="caution">
    <text evidence="4">The sequence shown here is derived from an EMBL/GenBank/DDBJ whole genome shotgun (WGS) entry which is preliminary data.</text>
</comment>
<dbReference type="PANTHER" id="PTHR48106:SF18">
    <property type="entry name" value="QUINONE OXIDOREDUCTASE PIG3"/>
    <property type="match status" value="1"/>
</dbReference>
<keyword evidence="2" id="KW-0560">Oxidoreductase</keyword>
<keyword evidence="1" id="KW-0521">NADP</keyword>
<evidence type="ECO:0000313" key="5">
    <source>
        <dbReference type="Proteomes" id="UP001595901"/>
    </source>
</evidence>
<dbReference type="InterPro" id="IPR020843">
    <property type="entry name" value="ER"/>
</dbReference>
<dbReference type="Gene3D" id="3.90.180.10">
    <property type="entry name" value="Medium-chain alcohol dehydrogenases, catalytic domain"/>
    <property type="match status" value="1"/>
</dbReference>
<dbReference type="SUPFAM" id="SSF50129">
    <property type="entry name" value="GroES-like"/>
    <property type="match status" value="1"/>
</dbReference>
<dbReference type="Pfam" id="PF13602">
    <property type="entry name" value="ADH_zinc_N_2"/>
    <property type="match status" value="1"/>
</dbReference>
<dbReference type="Gene3D" id="3.40.50.720">
    <property type="entry name" value="NAD(P)-binding Rossmann-like Domain"/>
    <property type="match status" value="1"/>
</dbReference>
<proteinExistence type="predicted"/>
<dbReference type="Pfam" id="PF08240">
    <property type="entry name" value="ADH_N"/>
    <property type="match status" value="1"/>
</dbReference>
<evidence type="ECO:0000256" key="1">
    <source>
        <dbReference type="ARBA" id="ARBA00022857"/>
    </source>
</evidence>
<evidence type="ECO:0000256" key="2">
    <source>
        <dbReference type="ARBA" id="ARBA00023002"/>
    </source>
</evidence>
<evidence type="ECO:0000259" key="3">
    <source>
        <dbReference type="SMART" id="SM00829"/>
    </source>
</evidence>
<sequence>MKAALVYKAGGPDVFVIEDRPIPKLKTGWSVIKVLGFGINHSEIFTRQGLSPSVTFPRILGIECVGEVVETQAPHLKPGQRIISIMGEMGRAFDGSYAEYTLLPDEQIYPVKTELPLEKLVALPETYYTAYGAFKNLQIKAGDTTLIRGAASGVGLAMLDLIKAQFPQNEVFGSSRHLEKRKTLQKCGYDGIILDKDNVLQTDLTFDKILELVGPSSIKDSFNHIKEKGVICSNGQLGGRWFLEDFDPIMDLKNNSYLTSFYSGNVSLKKLQEMLDYVAAFQVPVHVEKIFKLDEITEAHAYIESKESFGKIIVLT</sequence>
<gene>
    <name evidence="4" type="ORF">ACFOSE_03815</name>
</gene>